<organism evidence="1 2">
    <name type="scientific">Campylobacter concisus</name>
    <dbReference type="NCBI Taxonomy" id="199"/>
    <lineage>
        <taxon>Bacteria</taxon>
        <taxon>Pseudomonadati</taxon>
        <taxon>Campylobacterota</taxon>
        <taxon>Epsilonproteobacteria</taxon>
        <taxon>Campylobacterales</taxon>
        <taxon>Campylobacteraceae</taxon>
        <taxon>Campylobacter</taxon>
    </lineage>
</organism>
<dbReference type="EMBL" id="NDYN01000016">
    <property type="protein sequence ID" value="OUT06718.1"/>
    <property type="molecule type" value="Genomic_DNA"/>
</dbReference>
<evidence type="ECO:0000313" key="2">
    <source>
        <dbReference type="Proteomes" id="UP000196317"/>
    </source>
</evidence>
<accession>A0A1Y5MDQ4</accession>
<dbReference type="AlphaFoldDB" id="A0A1Y5MDQ4"/>
<gene>
    <name evidence="1" type="ORF">B9N65_10630</name>
</gene>
<reference evidence="1 2" key="1">
    <citation type="submission" date="2017-04" db="EMBL/GenBank/DDBJ databases">
        <title>Complete genome of Campylobacter concisus ATCC 33237T and draft genomes for an additional eight well characterized C. concisus strains.</title>
        <authorList>
            <person name="Cornelius A.J."/>
            <person name="Miller W.G."/>
            <person name="Lastovica A.J."/>
            <person name="On S.L."/>
            <person name="French N.P."/>
            <person name="Vandenberg O."/>
            <person name="Biggs P.J."/>
        </authorList>
    </citation>
    <scope>NUCLEOTIDE SEQUENCE [LARGE SCALE GENOMIC DNA]</scope>
    <source>
        <strain evidence="1 2">CCUG 19995</strain>
    </source>
</reference>
<proteinExistence type="predicted"/>
<sequence length="78" mass="8770">MIINGYFKLARDGSVFKGALDISDKGEVVSMYGKLMKHRPDANFKELKGSYGQREIYVSSKDFILLNDKAIPTKGVRI</sequence>
<protein>
    <submittedName>
        <fullName evidence="1">Uncharacterized protein</fullName>
    </submittedName>
</protein>
<evidence type="ECO:0000313" key="1">
    <source>
        <dbReference type="EMBL" id="OUT06718.1"/>
    </source>
</evidence>
<dbReference type="Proteomes" id="UP000196317">
    <property type="component" value="Unassembled WGS sequence"/>
</dbReference>
<dbReference type="RefSeq" id="WP_087583811.1">
    <property type="nucleotide sequence ID" value="NZ_NDYN01000016.1"/>
</dbReference>
<name>A0A1Y5MDQ4_9BACT</name>
<comment type="caution">
    <text evidence="1">The sequence shown here is derived from an EMBL/GenBank/DDBJ whole genome shotgun (WGS) entry which is preliminary data.</text>
</comment>